<dbReference type="InterPro" id="IPR001057">
    <property type="entry name" value="Glu/AcGlu_kinase"/>
</dbReference>
<comment type="caution">
    <text evidence="9">The sequence shown here is derived from an EMBL/GenBank/DDBJ whole genome shotgun (WGS) entry which is preliminary data.</text>
</comment>
<keyword evidence="3" id="KW-0641">Proline biosynthesis</keyword>
<dbReference type="GO" id="GO:0005524">
    <property type="term" value="F:ATP binding"/>
    <property type="evidence" value="ECO:0007669"/>
    <property type="project" value="UniProtKB-KW"/>
</dbReference>
<keyword evidence="6" id="KW-0418">Kinase</keyword>
<dbReference type="InterPro" id="IPR036393">
    <property type="entry name" value="AceGlu_kinase-like_sf"/>
</dbReference>
<keyword evidence="1" id="KW-0963">Cytoplasm</keyword>
<evidence type="ECO:0000256" key="1">
    <source>
        <dbReference type="ARBA" id="ARBA00022490"/>
    </source>
</evidence>
<dbReference type="GO" id="GO:0004349">
    <property type="term" value="F:glutamate 5-kinase activity"/>
    <property type="evidence" value="ECO:0007669"/>
    <property type="project" value="InterPro"/>
</dbReference>
<feature type="domain" description="Aspartate/glutamate/uridylate kinase" evidence="8">
    <location>
        <begin position="8"/>
        <end position="231"/>
    </location>
</feature>
<dbReference type="GO" id="GO:0005829">
    <property type="term" value="C:cytosol"/>
    <property type="evidence" value="ECO:0007669"/>
    <property type="project" value="TreeGrafter"/>
</dbReference>
<evidence type="ECO:0000256" key="4">
    <source>
        <dbReference type="ARBA" id="ARBA00022679"/>
    </source>
</evidence>
<dbReference type="PIRSF" id="PIRSF000729">
    <property type="entry name" value="GK"/>
    <property type="match status" value="1"/>
</dbReference>
<organism evidence="9 10">
    <name type="scientific">Paremcibacter congregatus</name>
    <dbReference type="NCBI Taxonomy" id="2043170"/>
    <lineage>
        <taxon>Bacteria</taxon>
        <taxon>Pseudomonadati</taxon>
        <taxon>Pseudomonadota</taxon>
        <taxon>Alphaproteobacteria</taxon>
        <taxon>Emcibacterales</taxon>
        <taxon>Emcibacteraceae</taxon>
        <taxon>Paremcibacter</taxon>
    </lineage>
</organism>
<sequence>MYLDNMTRVLVKIGSSSLVDTDTNGLFLERMHSIADDILWLSRECNKEVILMSSGALAWGRICMSLVNTPKECMDNQQVSGACGQIGIAAGWAEAFQKKEAAIGQLLLVPDQVSSVTVKNTILHMFEYGMVPYINENIPVMGEYDNDGLAALVAGDLNCDMLILLSDVDGVYSDNPATNPDAALIPEINDIDEAIIKFGGNAASGIGTGGMLTKLKAAKAMALVGVDTIIASGQIQNPLRTLCKGGNYTRVRAK</sequence>
<evidence type="ECO:0000256" key="5">
    <source>
        <dbReference type="ARBA" id="ARBA00022741"/>
    </source>
</evidence>
<protein>
    <recommendedName>
        <fullName evidence="8">Aspartate/glutamate/uridylate kinase domain-containing protein</fullName>
    </recommendedName>
</protein>
<keyword evidence="2" id="KW-0028">Amino-acid biosynthesis</keyword>
<dbReference type="PROSITE" id="PS00902">
    <property type="entry name" value="GLUTAMATE_5_KINASE"/>
    <property type="match status" value="1"/>
</dbReference>
<keyword evidence="4" id="KW-0808">Transferase</keyword>
<evidence type="ECO:0000313" key="10">
    <source>
        <dbReference type="Proteomes" id="UP000229730"/>
    </source>
</evidence>
<reference evidence="9 10" key="1">
    <citation type="submission" date="2017-10" db="EMBL/GenBank/DDBJ databases">
        <title>Frigbacter circumglobatus gen. nov. sp. nov., isolated from sediment cultured in situ.</title>
        <authorList>
            <person name="Zhao Z."/>
        </authorList>
    </citation>
    <scope>NUCLEOTIDE SEQUENCE [LARGE SCALE GENOMIC DNA]</scope>
    <source>
        <strain evidence="9 10">ZYL</strain>
    </source>
</reference>
<proteinExistence type="predicted"/>
<gene>
    <name evidence="9" type="ORF">CRD36_16175</name>
</gene>
<dbReference type="InterPro" id="IPR011529">
    <property type="entry name" value="Glu_5kinase"/>
</dbReference>
<dbReference type="GO" id="GO:0008652">
    <property type="term" value="P:amino acid biosynthetic process"/>
    <property type="evidence" value="ECO:0007669"/>
    <property type="project" value="UniProtKB-KW"/>
</dbReference>
<dbReference type="OrthoDB" id="9804434at2"/>
<dbReference type="RefSeq" id="WP_099474982.1">
    <property type="nucleotide sequence ID" value="NZ_CP041025.1"/>
</dbReference>
<evidence type="ECO:0000259" key="8">
    <source>
        <dbReference type="Pfam" id="PF00696"/>
    </source>
</evidence>
<evidence type="ECO:0000256" key="7">
    <source>
        <dbReference type="ARBA" id="ARBA00022840"/>
    </source>
</evidence>
<name>A0A2G4YNL9_9PROT</name>
<dbReference type="EMBL" id="PDEM01000031">
    <property type="protein sequence ID" value="PHZ83885.1"/>
    <property type="molecule type" value="Genomic_DNA"/>
</dbReference>
<dbReference type="InterPro" id="IPR001048">
    <property type="entry name" value="Asp/Glu/Uridylate_kinase"/>
</dbReference>
<dbReference type="Gene3D" id="3.40.1160.10">
    <property type="entry name" value="Acetylglutamate kinase-like"/>
    <property type="match status" value="1"/>
</dbReference>
<evidence type="ECO:0000256" key="3">
    <source>
        <dbReference type="ARBA" id="ARBA00022650"/>
    </source>
</evidence>
<accession>A0A2G4YNL9</accession>
<dbReference type="Proteomes" id="UP000229730">
    <property type="component" value="Unassembled WGS sequence"/>
</dbReference>
<dbReference type="InterPro" id="IPR019797">
    <property type="entry name" value="Glutamate_5-kinase_CS"/>
</dbReference>
<keyword evidence="7" id="KW-0067">ATP-binding</keyword>
<keyword evidence="10" id="KW-1185">Reference proteome</keyword>
<evidence type="ECO:0000313" key="9">
    <source>
        <dbReference type="EMBL" id="PHZ83885.1"/>
    </source>
</evidence>
<dbReference type="InParanoid" id="A0A2G4YNL9"/>
<dbReference type="PANTHER" id="PTHR43654:SF1">
    <property type="entry name" value="ISOPENTENYL PHOSPHATE KINASE"/>
    <property type="match status" value="1"/>
</dbReference>
<dbReference type="Pfam" id="PF00696">
    <property type="entry name" value="AA_kinase"/>
    <property type="match status" value="1"/>
</dbReference>
<evidence type="ECO:0000256" key="6">
    <source>
        <dbReference type="ARBA" id="ARBA00022777"/>
    </source>
</evidence>
<dbReference type="AlphaFoldDB" id="A0A2G4YNL9"/>
<dbReference type="PANTHER" id="PTHR43654">
    <property type="entry name" value="GLUTAMATE 5-KINASE"/>
    <property type="match status" value="1"/>
</dbReference>
<keyword evidence="5" id="KW-0547">Nucleotide-binding</keyword>
<dbReference type="PRINTS" id="PR00474">
    <property type="entry name" value="GLU5KINASE"/>
</dbReference>
<evidence type="ECO:0000256" key="2">
    <source>
        <dbReference type="ARBA" id="ARBA00022605"/>
    </source>
</evidence>
<dbReference type="FunFam" id="3.40.1160.10:FF:000006">
    <property type="entry name" value="Glutamate 5-kinase"/>
    <property type="match status" value="1"/>
</dbReference>
<dbReference type="SUPFAM" id="SSF53633">
    <property type="entry name" value="Carbamate kinase-like"/>
    <property type="match status" value="1"/>
</dbReference>